<dbReference type="EMBL" id="JANPWB010000014">
    <property type="protein sequence ID" value="KAJ1102215.1"/>
    <property type="molecule type" value="Genomic_DNA"/>
</dbReference>
<dbReference type="AlphaFoldDB" id="A0AAV7MPS5"/>
<organism evidence="1 2">
    <name type="scientific">Pleurodeles waltl</name>
    <name type="common">Iberian ribbed newt</name>
    <dbReference type="NCBI Taxonomy" id="8319"/>
    <lineage>
        <taxon>Eukaryota</taxon>
        <taxon>Metazoa</taxon>
        <taxon>Chordata</taxon>
        <taxon>Craniata</taxon>
        <taxon>Vertebrata</taxon>
        <taxon>Euteleostomi</taxon>
        <taxon>Amphibia</taxon>
        <taxon>Batrachia</taxon>
        <taxon>Caudata</taxon>
        <taxon>Salamandroidea</taxon>
        <taxon>Salamandridae</taxon>
        <taxon>Pleurodelinae</taxon>
        <taxon>Pleurodeles</taxon>
    </lineage>
</organism>
<evidence type="ECO:0000313" key="2">
    <source>
        <dbReference type="Proteomes" id="UP001066276"/>
    </source>
</evidence>
<dbReference type="Proteomes" id="UP001066276">
    <property type="component" value="Chromosome 10"/>
</dbReference>
<gene>
    <name evidence="1" type="ORF">NDU88_007267</name>
</gene>
<evidence type="ECO:0000313" key="1">
    <source>
        <dbReference type="EMBL" id="KAJ1102215.1"/>
    </source>
</evidence>
<protein>
    <submittedName>
        <fullName evidence="1">Uncharacterized protein</fullName>
    </submittedName>
</protein>
<proteinExistence type="predicted"/>
<name>A0AAV7MPS5_PLEWA</name>
<sequence length="596" mass="63896">MADVTFLLVTRVSSAPRLLPVGSCGGSRAVPGVPSQTGVWSLGPAITRVLRWLPQLSLGFHHRQVSRAVPGVLSQTGVCSLGPAITRVLRWLPELSLGFYHRPVSVPWDLLSLGVLRLLPELSLGFHHRPVSGPRDLLSLGSCGGSRAVPGVPSQTGVWSLGPAISRGPAVAPRAVPGVLSQTGVCSLGPAITRVLRWLPELSLGFHHRPVSDPWVLLSLGSCGGSRAVPGVPSQTGVWSLGPAISRVLRWLPSCPWGSITDRCPELSLGFYHRPVSGPWDRLSLGSCGGSRAVPGFHHRQVSGPRDRLSLGVLPWLPELSLGFHHRPVSGPWVPSQTGVWSLGTAITSVLRWLPELSLGFHHRPVSDPWVLLLLGSCGSCGGSRAVPGVPSQTGVWSLGPAISRVLRWLPSCPWGSITDRCPELSLGFYHRPVSGPWDRLSLGSCGGSRAVPGFHHRQVSGPRDRLSLGVLRWLPELSLGFHHRPVSGPWVPSQTGVWSLGTAITSVLRWLPELSLGFHHRPVSDPWVLLLLGSCRGSPSCPLVSITDRCLVPGFHHRPESGPWELLLLVSCGGFPSCPLVSITDRCLIPGSCYY</sequence>
<accession>A0AAV7MPS5</accession>
<comment type="caution">
    <text evidence="1">The sequence shown here is derived from an EMBL/GenBank/DDBJ whole genome shotgun (WGS) entry which is preliminary data.</text>
</comment>
<reference evidence="1" key="1">
    <citation type="journal article" date="2022" name="bioRxiv">
        <title>Sequencing and chromosome-scale assembly of the giantPleurodeles waltlgenome.</title>
        <authorList>
            <person name="Brown T."/>
            <person name="Elewa A."/>
            <person name="Iarovenko S."/>
            <person name="Subramanian E."/>
            <person name="Araus A.J."/>
            <person name="Petzold A."/>
            <person name="Susuki M."/>
            <person name="Suzuki K.-i.T."/>
            <person name="Hayashi T."/>
            <person name="Toyoda A."/>
            <person name="Oliveira C."/>
            <person name="Osipova E."/>
            <person name="Leigh N.D."/>
            <person name="Simon A."/>
            <person name="Yun M.H."/>
        </authorList>
    </citation>
    <scope>NUCLEOTIDE SEQUENCE</scope>
    <source>
        <strain evidence="1">20211129_DDA</strain>
        <tissue evidence="1">Liver</tissue>
    </source>
</reference>
<keyword evidence="2" id="KW-1185">Reference proteome</keyword>